<keyword evidence="4" id="KW-1185">Reference proteome</keyword>
<organism evidence="3 4">
    <name type="scientific">Rhodoferax fermentans</name>
    <dbReference type="NCBI Taxonomy" id="28066"/>
    <lineage>
        <taxon>Bacteria</taxon>
        <taxon>Pseudomonadati</taxon>
        <taxon>Pseudomonadota</taxon>
        <taxon>Betaproteobacteria</taxon>
        <taxon>Burkholderiales</taxon>
        <taxon>Comamonadaceae</taxon>
        <taxon>Rhodoferax</taxon>
    </lineage>
</organism>
<dbReference type="InterPro" id="IPR009875">
    <property type="entry name" value="PilZ_domain"/>
</dbReference>
<reference evidence="3 4" key="1">
    <citation type="submission" date="2017-01" db="EMBL/GenBank/DDBJ databases">
        <title>Genome sequencing of Rhodoferax fermentans JCM 7819.</title>
        <authorList>
            <person name="Kim Y.J."/>
            <person name="Farh M.E.-A."/>
            <person name="Yang D.-C."/>
        </authorList>
    </citation>
    <scope>NUCLEOTIDE SEQUENCE [LARGE SCALE GENOMIC DNA]</scope>
    <source>
        <strain evidence="3 4">JCM 7819</strain>
    </source>
</reference>
<gene>
    <name evidence="3" type="ORF">RF819_08225</name>
</gene>
<dbReference type="EMBL" id="MTJN01000002">
    <property type="protein sequence ID" value="OOV06712.1"/>
    <property type="molecule type" value="Genomic_DNA"/>
</dbReference>
<dbReference type="Proteomes" id="UP000190750">
    <property type="component" value="Unassembled WGS sequence"/>
</dbReference>
<dbReference type="RefSeq" id="WP_158081247.1">
    <property type="nucleotide sequence ID" value="NZ_MTJN01000002.1"/>
</dbReference>
<dbReference type="OrthoDB" id="5298508at2"/>
<dbReference type="InterPro" id="IPR027021">
    <property type="entry name" value="C-di-GMP_BP_PA4608"/>
</dbReference>
<dbReference type="STRING" id="28066.RF819_08225"/>
<comment type="subunit">
    <text evidence="1">Monomer in both c-di-GMP-bound and free forms.</text>
</comment>
<keyword evidence="1" id="KW-0973">c-di-GMP</keyword>
<name>A0A1T1ARH5_RHOFE</name>
<comment type="caution">
    <text evidence="3">The sequence shown here is derived from an EMBL/GenBank/DDBJ whole genome shotgun (WGS) entry which is preliminary data.</text>
</comment>
<comment type="function">
    <text evidence="1">Binds the second messenger bis-(3'-5') cyclic dimeric guanosine monophosphate (c-di-GMP). Can bind two c-di-GMP molecules per monomer. May play a role in bacterial second-messenger regulated processes. Binding to c-di-GMP induces a conformational change of the C- and N-termini resulting in the exposure of a highly negative surface on one side of the protein to a possible effector protein.</text>
</comment>
<dbReference type="GO" id="GO:0035438">
    <property type="term" value="F:cyclic-di-GMP binding"/>
    <property type="evidence" value="ECO:0007669"/>
    <property type="project" value="InterPro"/>
</dbReference>
<evidence type="ECO:0000313" key="3">
    <source>
        <dbReference type="EMBL" id="OOV06712.1"/>
    </source>
</evidence>
<dbReference type="Gene3D" id="2.40.10.220">
    <property type="entry name" value="predicted glycosyltransferase like domains"/>
    <property type="match status" value="1"/>
</dbReference>
<accession>A0A1T1ARH5</accession>
<dbReference type="SUPFAM" id="SSF141371">
    <property type="entry name" value="PilZ domain-like"/>
    <property type="match status" value="1"/>
</dbReference>
<dbReference type="AlphaFoldDB" id="A0A1T1ARH5"/>
<dbReference type="Pfam" id="PF07238">
    <property type="entry name" value="PilZ"/>
    <property type="match status" value="1"/>
</dbReference>
<proteinExistence type="predicted"/>
<feature type="domain" description="PilZ" evidence="2">
    <location>
        <begin position="10"/>
        <end position="105"/>
    </location>
</feature>
<sequence>MKAFPAESHRLFSRIPFSAAVTLHLPGKTLEVSLLDLALKGALVQTDVPEDVQLQAPCRLLLPLSNDGETIEMAGTVAHLKGCHIGMRCEHIDLTSLTLLRRLLELNTGDADLMDRELSHLFSSRQA</sequence>
<dbReference type="PIRSF" id="PIRSF028141">
    <property type="entry name" value="C-di-GMP_BP_PA4608"/>
    <property type="match status" value="1"/>
</dbReference>
<protein>
    <recommendedName>
        <fullName evidence="1">Cyclic diguanosine monophosphate-binding protein</fullName>
        <shortName evidence="1">c-di-GMP-binding protein</shortName>
    </recommendedName>
    <alternativeName>
        <fullName evidence="1">Pilz domain-containing protein</fullName>
    </alternativeName>
</protein>
<evidence type="ECO:0000256" key="1">
    <source>
        <dbReference type="PIRNR" id="PIRNR028141"/>
    </source>
</evidence>
<evidence type="ECO:0000259" key="2">
    <source>
        <dbReference type="Pfam" id="PF07238"/>
    </source>
</evidence>
<evidence type="ECO:0000313" key="4">
    <source>
        <dbReference type="Proteomes" id="UP000190750"/>
    </source>
</evidence>
<keyword evidence="1" id="KW-0547">Nucleotide-binding</keyword>